<dbReference type="AlphaFoldDB" id="A0A0K8VSG0"/>
<organism evidence="2">
    <name type="scientific">Bactrocera latifrons</name>
    <name type="common">Malaysian fruit fly</name>
    <name type="synonym">Chaetodacus latifrons</name>
    <dbReference type="NCBI Taxonomy" id="174628"/>
    <lineage>
        <taxon>Eukaryota</taxon>
        <taxon>Metazoa</taxon>
        <taxon>Ecdysozoa</taxon>
        <taxon>Arthropoda</taxon>
        <taxon>Hexapoda</taxon>
        <taxon>Insecta</taxon>
        <taxon>Pterygota</taxon>
        <taxon>Neoptera</taxon>
        <taxon>Endopterygota</taxon>
        <taxon>Diptera</taxon>
        <taxon>Brachycera</taxon>
        <taxon>Muscomorpha</taxon>
        <taxon>Tephritoidea</taxon>
        <taxon>Tephritidae</taxon>
        <taxon>Bactrocera</taxon>
        <taxon>Bactrocera</taxon>
    </lineage>
</organism>
<reference evidence="2" key="1">
    <citation type="submission" date="2015-06" db="EMBL/GenBank/DDBJ databases">
        <authorList>
            <person name="Hoefler B.C."/>
            <person name="Straight P.D."/>
        </authorList>
    </citation>
    <scope>NUCLEOTIDE SEQUENCE</scope>
</reference>
<sequence>MAFISFAATRSAEISTATAKCVEKSNERPQSQQSSNNKDRKSKSKIEALVLTAYTNGMHIYTYVCMDNKNCFRCPNNDYNNNNVYFVKNTVKSLDSPQYCIV</sequence>
<proteinExistence type="predicted"/>
<name>A0A0K8VSG0_BACLA</name>
<dbReference type="EMBL" id="GDHF01010794">
    <property type="protein sequence ID" value="JAI41520.1"/>
    <property type="molecule type" value="Transcribed_RNA"/>
</dbReference>
<feature type="region of interest" description="Disordered" evidence="1">
    <location>
        <begin position="20"/>
        <end position="43"/>
    </location>
</feature>
<evidence type="ECO:0000256" key="1">
    <source>
        <dbReference type="SAM" id="MobiDB-lite"/>
    </source>
</evidence>
<evidence type="ECO:0000313" key="2">
    <source>
        <dbReference type="EMBL" id="JAI41520.1"/>
    </source>
</evidence>
<protein>
    <submittedName>
        <fullName evidence="2">Uncharacterized protein</fullName>
    </submittedName>
</protein>
<gene>
    <name evidence="2" type="ORF">c0_g1_i1</name>
</gene>
<accession>A0A0K8VSG0</accession>